<comment type="caution">
    <text evidence="1">The sequence shown here is derived from an EMBL/GenBank/DDBJ whole genome shotgun (WGS) entry which is preliminary data.</text>
</comment>
<name>A0AAW8PB84_9HYPH</name>
<protein>
    <submittedName>
        <fullName evidence="1">Uncharacterized protein</fullName>
    </submittedName>
</protein>
<sequence>RLRRQQRRRPRSVSGLIELTLPNSQQAISKKLIFLLCNCFQMIIFQRLGNAVVSRIPTGLTWLEK</sequence>
<evidence type="ECO:0000313" key="1">
    <source>
        <dbReference type="EMBL" id="MDR9764285.1"/>
    </source>
</evidence>
<proteinExistence type="predicted"/>
<accession>A0AAW8PB84</accession>
<organism evidence="1 2">
    <name type="scientific">Rhizobium redzepovicii</name>
    <dbReference type="NCBI Taxonomy" id="2867518"/>
    <lineage>
        <taxon>Bacteria</taxon>
        <taxon>Pseudomonadati</taxon>
        <taxon>Pseudomonadota</taxon>
        <taxon>Alphaproteobacteria</taxon>
        <taxon>Hyphomicrobiales</taxon>
        <taxon>Rhizobiaceae</taxon>
        <taxon>Rhizobium/Agrobacterium group</taxon>
        <taxon>Rhizobium</taxon>
    </lineage>
</organism>
<feature type="non-terminal residue" evidence="1">
    <location>
        <position position="1"/>
    </location>
</feature>
<dbReference type="Proteomes" id="UP001269402">
    <property type="component" value="Unassembled WGS sequence"/>
</dbReference>
<gene>
    <name evidence="1" type="ORF">RJJ37_32515</name>
</gene>
<dbReference type="RefSeq" id="WP_275617745.1">
    <property type="nucleotide sequence ID" value="NZ_JAVLSG010000006.1"/>
</dbReference>
<reference evidence="2" key="1">
    <citation type="submission" date="2023-07" db="EMBL/GenBank/DDBJ databases">
        <title>Genomic characterization of faba bean (Vicia faba) microsymbionts in Mexican soils.</title>
        <authorList>
            <person name="Rivera Orduna F.N."/>
            <person name="Guevara-Luna J."/>
            <person name="Yan J."/>
            <person name="Arroyo-Herrera I."/>
            <person name="Li Y."/>
            <person name="Vasquez-Murrieta M.S."/>
            <person name="Wang E.T."/>
        </authorList>
    </citation>
    <scope>NUCLEOTIDE SEQUENCE [LARGE SCALE GENOMIC DNA]</scope>
    <source>
        <strain evidence="2">CH6</strain>
    </source>
</reference>
<keyword evidence="2" id="KW-1185">Reference proteome</keyword>
<dbReference type="EMBL" id="JAVLSH010000028">
    <property type="protein sequence ID" value="MDR9764285.1"/>
    <property type="molecule type" value="Genomic_DNA"/>
</dbReference>
<dbReference type="AlphaFoldDB" id="A0AAW8PB84"/>
<evidence type="ECO:0000313" key="2">
    <source>
        <dbReference type="Proteomes" id="UP001269402"/>
    </source>
</evidence>